<dbReference type="InterPro" id="IPR007210">
    <property type="entry name" value="ABC_Gly_betaine_transp_sub-bd"/>
</dbReference>
<dbReference type="Proteomes" id="UP000616608">
    <property type="component" value="Unassembled WGS sequence"/>
</dbReference>
<dbReference type="GO" id="GO:0015226">
    <property type="term" value="F:carnitine transmembrane transporter activity"/>
    <property type="evidence" value="ECO:0007669"/>
    <property type="project" value="TreeGrafter"/>
</dbReference>
<evidence type="ECO:0000256" key="1">
    <source>
        <dbReference type="ARBA" id="ARBA00004236"/>
    </source>
</evidence>
<sequence>MSSALYDKGAKKNMKKWLLPLFFTVVLVLSACGDKKDDKEAESKTDEETNKELELVYVEWDTEVASTNVIATVLEDMGYKVTVTPLDNAIMWESIASGETDAMVAGWLPTMHGPKMDTYKDDVMDLGPNLEGTKVGLVVPAYMDVDSIADLKDEAGKTITGIEPGANMMMLTEALSDQYPNLKDWTVMPSSSGAMTAALTQAYNNKEDIVVTGWSPHWKFTKYDLKYLDDPENVYGGDEAIHTITRLQLDKDQPEAFKVLDNFYWTPEDIGEVMLDIADGMDAKEAARKWVDDNEDKVKEWTK</sequence>
<dbReference type="PANTHER" id="PTHR47737">
    <property type="entry name" value="GLYCINE BETAINE/PROLINE BETAINE TRANSPORT SYSTEM PERMEASE PROTEIN PROW"/>
    <property type="match status" value="1"/>
</dbReference>
<evidence type="ECO:0000313" key="6">
    <source>
        <dbReference type="EMBL" id="GGG09802.1"/>
    </source>
</evidence>
<name>A0A917D4V1_9BACI</name>
<dbReference type="PANTHER" id="PTHR47737:SF1">
    <property type="entry name" value="GLYCINE BETAINE_PROLINE BETAINE TRANSPORT SYSTEM PERMEASE PROTEIN PROW"/>
    <property type="match status" value="1"/>
</dbReference>
<evidence type="ECO:0000256" key="4">
    <source>
        <dbReference type="ARBA" id="ARBA00023136"/>
    </source>
</evidence>
<organism evidence="6 7">
    <name type="scientific">Lysinibacillus alkalisoli</name>
    <dbReference type="NCBI Taxonomy" id="1911548"/>
    <lineage>
        <taxon>Bacteria</taxon>
        <taxon>Bacillati</taxon>
        <taxon>Bacillota</taxon>
        <taxon>Bacilli</taxon>
        <taxon>Bacillales</taxon>
        <taxon>Bacillaceae</taxon>
        <taxon>Lysinibacillus</taxon>
    </lineage>
</organism>
<dbReference type="GO" id="GO:0015871">
    <property type="term" value="P:choline transport"/>
    <property type="evidence" value="ECO:0007669"/>
    <property type="project" value="TreeGrafter"/>
</dbReference>
<dbReference type="GO" id="GO:0043190">
    <property type="term" value="C:ATP-binding cassette (ABC) transporter complex"/>
    <property type="evidence" value="ECO:0007669"/>
    <property type="project" value="InterPro"/>
</dbReference>
<protein>
    <recommendedName>
        <fullName evidence="5">ABC-type glycine betaine transport system substrate-binding domain-containing protein</fullName>
    </recommendedName>
</protein>
<feature type="domain" description="ABC-type glycine betaine transport system substrate-binding" evidence="5">
    <location>
        <begin position="52"/>
        <end position="292"/>
    </location>
</feature>
<reference evidence="6" key="1">
    <citation type="journal article" date="2014" name="Int. J. Syst. Evol. Microbiol.">
        <title>Complete genome sequence of Corynebacterium casei LMG S-19264T (=DSM 44701T), isolated from a smear-ripened cheese.</title>
        <authorList>
            <consortium name="US DOE Joint Genome Institute (JGI-PGF)"/>
            <person name="Walter F."/>
            <person name="Albersmeier A."/>
            <person name="Kalinowski J."/>
            <person name="Ruckert C."/>
        </authorList>
    </citation>
    <scope>NUCLEOTIDE SEQUENCE</scope>
    <source>
        <strain evidence="6">CGMCC 1.15760</strain>
    </source>
</reference>
<dbReference type="AlphaFoldDB" id="A0A917D4V1"/>
<dbReference type="GO" id="GO:0005275">
    <property type="term" value="F:amine transmembrane transporter activity"/>
    <property type="evidence" value="ECO:0007669"/>
    <property type="project" value="TreeGrafter"/>
</dbReference>
<accession>A0A917D4V1</accession>
<proteinExistence type="predicted"/>
<dbReference type="CDD" id="cd13639">
    <property type="entry name" value="PBP2_OpuAC_like"/>
    <property type="match status" value="1"/>
</dbReference>
<dbReference type="SUPFAM" id="SSF53850">
    <property type="entry name" value="Periplasmic binding protein-like II"/>
    <property type="match status" value="1"/>
</dbReference>
<reference evidence="6" key="2">
    <citation type="submission" date="2020-09" db="EMBL/GenBank/DDBJ databases">
        <authorList>
            <person name="Sun Q."/>
            <person name="Zhou Y."/>
        </authorList>
    </citation>
    <scope>NUCLEOTIDE SEQUENCE</scope>
    <source>
        <strain evidence="6">CGMCC 1.15760</strain>
    </source>
</reference>
<dbReference type="GO" id="GO:0031460">
    <property type="term" value="P:glycine betaine transport"/>
    <property type="evidence" value="ECO:0007669"/>
    <property type="project" value="TreeGrafter"/>
</dbReference>
<evidence type="ECO:0000313" key="7">
    <source>
        <dbReference type="Proteomes" id="UP000616608"/>
    </source>
</evidence>
<comment type="subcellular location">
    <subcellularLocation>
        <location evidence="1">Cell membrane</location>
    </subcellularLocation>
</comment>
<keyword evidence="3" id="KW-1003">Cell membrane</keyword>
<dbReference type="Gene3D" id="3.40.190.100">
    <property type="entry name" value="Glycine betaine-binding periplasmic protein, domain 2"/>
    <property type="match status" value="1"/>
</dbReference>
<evidence type="ECO:0000259" key="5">
    <source>
        <dbReference type="Pfam" id="PF04069"/>
    </source>
</evidence>
<evidence type="ECO:0000256" key="3">
    <source>
        <dbReference type="ARBA" id="ARBA00022475"/>
    </source>
</evidence>
<keyword evidence="2" id="KW-0813">Transport</keyword>
<dbReference type="EMBL" id="BMJT01000001">
    <property type="protein sequence ID" value="GGG09802.1"/>
    <property type="molecule type" value="Genomic_DNA"/>
</dbReference>
<evidence type="ECO:0000256" key="2">
    <source>
        <dbReference type="ARBA" id="ARBA00022448"/>
    </source>
</evidence>
<dbReference type="Gene3D" id="3.40.190.10">
    <property type="entry name" value="Periplasmic binding protein-like II"/>
    <property type="match status" value="1"/>
</dbReference>
<dbReference type="Pfam" id="PF04069">
    <property type="entry name" value="OpuAC"/>
    <property type="match status" value="1"/>
</dbReference>
<keyword evidence="7" id="KW-1185">Reference proteome</keyword>
<gene>
    <name evidence="6" type="ORF">GCM10007425_00150</name>
</gene>
<keyword evidence="4" id="KW-0472">Membrane</keyword>
<comment type="caution">
    <text evidence="6">The sequence shown here is derived from an EMBL/GenBank/DDBJ whole genome shotgun (WGS) entry which is preliminary data.</text>
</comment>